<reference evidence="2 3" key="1">
    <citation type="journal article" date="2021" name="Genome Biol.">
        <title>AFLAP: assembly-free linkage analysis pipeline using k-mers from genome sequencing data.</title>
        <authorList>
            <person name="Fletcher K."/>
            <person name="Zhang L."/>
            <person name="Gil J."/>
            <person name="Han R."/>
            <person name="Cavanaugh K."/>
            <person name="Michelmore R."/>
        </authorList>
    </citation>
    <scope>NUCLEOTIDE SEQUENCE [LARGE SCALE GENOMIC DNA]</scope>
    <source>
        <strain evidence="2 3">SF5</strain>
    </source>
</reference>
<organism evidence="2 3">
    <name type="scientific">Bremia lactucae</name>
    <name type="common">Lettuce downy mildew</name>
    <dbReference type="NCBI Taxonomy" id="4779"/>
    <lineage>
        <taxon>Eukaryota</taxon>
        <taxon>Sar</taxon>
        <taxon>Stramenopiles</taxon>
        <taxon>Oomycota</taxon>
        <taxon>Peronosporomycetes</taxon>
        <taxon>Peronosporales</taxon>
        <taxon>Peronosporaceae</taxon>
        <taxon>Bremia</taxon>
    </lineage>
</organism>
<sequence>MGDKETTQVQLFCRNQDLDPAIDVEISAVIVIGAGLFCAACYTFVISANVGNRKPSVTWE</sequence>
<accession>A0A976IGU1</accession>
<evidence type="ECO:0000256" key="1">
    <source>
        <dbReference type="SAM" id="Phobius"/>
    </source>
</evidence>
<gene>
    <name evidence="2" type="ORF">CCR75_001941</name>
</gene>
<dbReference type="KEGG" id="blac:94345713"/>
<keyword evidence="1" id="KW-0812">Transmembrane</keyword>
<feature type="transmembrane region" description="Helical" evidence="1">
    <location>
        <begin position="26"/>
        <end position="46"/>
    </location>
</feature>
<keyword evidence="1" id="KW-0472">Membrane</keyword>
<keyword evidence="3" id="KW-1185">Reference proteome</keyword>
<dbReference type="EMBL" id="SHOA02000012">
    <property type="protein sequence ID" value="TDH71174.1"/>
    <property type="molecule type" value="Genomic_DNA"/>
</dbReference>
<comment type="caution">
    <text evidence="2">The sequence shown here is derived from an EMBL/GenBank/DDBJ whole genome shotgun (WGS) entry which is preliminary data.</text>
</comment>
<evidence type="ECO:0000313" key="2">
    <source>
        <dbReference type="EMBL" id="TDH71174.1"/>
    </source>
</evidence>
<dbReference type="RefSeq" id="XP_067820673.1">
    <property type="nucleotide sequence ID" value="XM_067960042.1"/>
</dbReference>
<dbReference type="AlphaFoldDB" id="A0A976IGU1"/>
<dbReference type="Proteomes" id="UP000294530">
    <property type="component" value="Unassembled WGS sequence"/>
</dbReference>
<evidence type="ECO:0000313" key="3">
    <source>
        <dbReference type="Proteomes" id="UP000294530"/>
    </source>
</evidence>
<proteinExistence type="predicted"/>
<name>A0A976IGU1_BRELC</name>
<dbReference type="GeneID" id="94345713"/>
<protein>
    <submittedName>
        <fullName evidence="2">Uncharacterized protein</fullName>
    </submittedName>
</protein>
<keyword evidence="1" id="KW-1133">Transmembrane helix</keyword>